<proteinExistence type="predicted"/>
<sequence>MFISQKQLDCLSTIFSFNQVEVLENKIDFQKQELIVNNYR</sequence>
<comment type="caution">
    <text evidence="1">The sequence shown here is derived from an EMBL/GenBank/DDBJ whole genome shotgun (WGS) entry which is preliminary data.</text>
</comment>
<dbReference type="Proteomes" id="UP000076482">
    <property type="component" value="Unassembled WGS sequence"/>
</dbReference>
<dbReference type="PATRIC" id="fig|1396.535.peg.3640"/>
<reference evidence="1 2" key="1">
    <citation type="submission" date="2015-09" db="EMBL/GenBank/DDBJ databases">
        <title>Bacillus cereus food isolates.</title>
        <authorList>
            <person name="Boekhorst J."/>
        </authorList>
    </citation>
    <scope>NUCLEOTIDE SEQUENCE [LARGE SCALE GENOMIC DNA]</scope>
    <source>
        <strain evidence="1 2">B4088</strain>
    </source>
</reference>
<name>A0A164KRX8_BACCE</name>
<accession>A0A164KRX8</accession>
<protein>
    <submittedName>
        <fullName evidence="1">Uncharacterized protein</fullName>
    </submittedName>
</protein>
<evidence type="ECO:0000313" key="1">
    <source>
        <dbReference type="EMBL" id="KZD51181.1"/>
    </source>
</evidence>
<dbReference type="EMBL" id="LJKE01000125">
    <property type="protein sequence ID" value="KZD51181.1"/>
    <property type="molecule type" value="Genomic_DNA"/>
</dbReference>
<evidence type="ECO:0000313" key="2">
    <source>
        <dbReference type="Proteomes" id="UP000076482"/>
    </source>
</evidence>
<dbReference type="AlphaFoldDB" id="A0A164KRX8"/>
<organism evidence="1 2">
    <name type="scientific">Bacillus cereus</name>
    <dbReference type="NCBI Taxonomy" id="1396"/>
    <lineage>
        <taxon>Bacteria</taxon>
        <taxon>Bacillati</taxon>
        <taxon>Bacillota</taxon>
        <taxon>Bacilli</taxon>
        <taxon>Bacillales</taxon>
        <taxon>Bacillaceae</taxon>
        <taxon>Bacillus</taxon>
        <taxon>Bacillus cereus group</taxon>
    </lineage>
</organism>
<gene>
    <name evidence="1" type="ORF">B4088_6083</name>
</gene>